<keyword evidence="3" id="KW-0809">Transit peptide</keyword>
<gene>
    <name evidence="4" type="ORF">RJ641_001616</name>
</gene>
<dbReference type="AlphaFoldDB" id="A0AAN8VRB5"/>
<dbReference type="PANTHER" id="PTHR13068">
    <property type="entry name" value="CGI-12 PROTEIN-RELATED"/>
    <property type="match status" value="1"/>
</dbReference>
<name>A0AAN8VRB5_9MAGN</name>
<dbReference type="FunFam" id="1.25.70.10:FF:000019">
    <property type="entry name" value="mTERF family protein"/>
    <property type="match status" value="1"/>
</dbReference>
<dbReference type="GO" id="GO:0006353">
    <property type="term" value="P:DNA-templated transcription termination"/>
    <property type="evidence" value="ECO:0007669"/>
    <property type="project" value="UniProtKB-KW"/>
</dbReference>
<accession>A0AAN8VRB5</accession>
<comment type="similarity">
    <text evidence="1">Belongs to the mTERF family.</text>
</comment>
<reference evidence="4 5" key="1">
    <citation type="submission" date="2023-12" db="EMBL/GenBank/DDBJ databases">
        <title>A high-quality genome assembly for Dillenia turbinata (Dilleniales).</title>
        <authorList>
            <person name="Chanderbali A."/>
        </authorList>
    </citation>
    <scope>NUCLEOTIDE SEQUENCE [LARGE SCALE GENOMIC DNA]</scope>
    <source>
        <strain evidence="4">LSX21</strain>
        <tissue evidence="4">Leaf</tissue>
    </source>
</reference>
<dbReference type="Gene3D" id="1.25.70.10">
    <property type="entry name" value="Transcription termination factor 3, mitochondrial"/>
    <property type="match status" value="2"/>
</dbReference>
<dbReference type="EMBL" id="JBAMMX010000010">
    <property type="protein sequence ID" value="KAK6931992.1"/>
    <property type="molecule type" value="Genomic_DNA"/>
</dbReference>
<evidence type="ECO:0000256" key="2">
    <source>
        <dbReference type="ARBA" id="ARBA00022472"/>
    </source>
</evidence>
<comment type="caution">
    <text evidence="4">The sequence shown here is derived from an EMBL/GenBank/DDBJ whole genome shotgun (WGS) entry which is preliminary data.</text>
</comment>
<dbReference type="GO" id="GO:0003676">
    <property type="term" value="F:nucleic acid binding"/>
    <property type="evidence" value="ECO:0007669"/>
    <property type="project" value="InterPro"/>
</dbReference>
<evidence type="ECO:0000313" key="4">
    <source>
        <dbReference type="EMBL" id="KAK6931992.1"/>
    </source>
</evidence>
<dbReference type="SMART" id="SM00733">
    <property type="entry name" value="Mterf"/>
    <property type="match status" value="5"/>
</dbReference>
<dbReference type="PANTHER" id="PTHR13068:SF103">
    <property type="entry name" value="MITOCHONDRIAL TRANSCRIPTION TERMINATION FACTOR FAMILY PROTEIN"/>
    <property type="match status" value="1"/>
</dbReference>
<dbReference type="Proteomes" id="UP001370490">
    <property type="component" value="Unassembled WGS sequence"/>
</dbReference>
<keyword evidence="5" id="KW-1185">Reference proteome</keyword>
<evidence type="ECO:0000256" key="1">
    <source>
        <dbReference type="ARBA" id="ARBA00007692"/>
    </source>
</evidence>
<dbReference type="Pfam" id="PF02536">
    <property type="entry name" value="mTERF"/>
    <property type="match status" value="2"/>
</dbReference>
<keyword evidence="2" id="KW-0804">Transcription</keyword>
<evidence type="ECO:0000313" key="5">
    <source>
        <dbReference type="Proteomes" id="UP001370490"/>
    </source>
</evidence>
<proteinExistence type="inferred from homology"/>
<sequence>MLSRLDHNMLISPFSAEISSPCFLSMRIRCFRSSRPARHSQVSSNPNRISRSARTEAQNVLFDYLHATRSFRFTDAEHISKNSPIFLQNLVSELELDRGISCSLSKFLRYNPINEFEPFFESLGLNPSEFSPLLPNNMIFLTDDHVLLENYHVLSDYGIPRSKIGKMYKAEKQILGYDYGVLASKLRAYEDLGLSKSTVIKLVTCCPSLLIGGINSHFVMVVEKLNKLGFENDWLGRFLTTNVTYNWRRICDTIHFLEEVGYSEMQMRVLLEKDLGLLLEGSGKKVYAIAAQLLKVGLPMCVVSLLFLQNPQIMSQKFIRNINKAVALLYEIGLNTEDIANVVSSQFLFLGSTSWKGPKSILKDLELGKDTLSSSITADQQKFLTLASKSNTINIGKSASENPSKHLEKITFLTRLGYVENSEEMAQAIKKFRGRGDQLQERFDCLVKAGIDCNVVSSMIKQAPELLNQSKDVLEKKLDFLRNCLGYPLESVVSFPAFLGYDMERISMRFSMYAWLRERGAAKPFLSLSTILACSNARFVKYFVDIHPEGPAIYLYTGKLKPSPPDMSTCVDNGCPRDACRPAIDFAVKLMYTYAIFQVPPLVSLFQTTFLKVNFHLETETVKTQELFFLVALDGFLASARLWGMAVIICLLPSLSSLATTVADSEYELCHLNPLSLPHHLKTVVNLSGLL</sequence>
<keyword evidence="2" id="KW-0805">Transcription regulation</keyword>
<evidence type="ECO:0000256" key="3">
    <source>
        <dbReference type="ARBA" id="ARBA00022946"/>
    </source>
</evidence>
<keyword evidence="2" id="KW-0806">Transcription termination</keyword>
<protein>
    <submittedName>
        <fullName evidence="4">Transcription termination factor, mitochondrial/chloroplastic</fullName>
    </submittedName>
</protein>
<dbReference type="InterPro" id="IPR038538">
    <property type="entry name" value="MTERF_sf"/>
</dbReference>
<dbReference type="InterPro" id="IPR003690">
    <property type="entry name" value="MTERF"/>
</dbReference>
<organism evidence="4 5">
    <name type="scientific">Dillenia turbinata</name>
    <dbReference type="NCBI Taxonomy" id="194707"/>
    <lineage>
        <taxon>Eukaryota</taxon>
        <taxon>Viridiplantae</taxon>
        <taxon>Streptophyta</taxon>
        <taxon>Embryophyta</taxon>
        <taxon>Tracheophyta</taxon>
        <taxon>Spermatophyta</taxon>
        <taxon>Magnoliopsida</taxon>
        <taxon>eudicotyledons</taxon>
        <taxon>Gunneridae</taxon>
        <taxon>Pentapetalae</taxon>
        <taxon>Dilleniales</taxon>
        <taxon>Dilleniaceae</taxon>
        <taxon>Dillenia</taxon>
    </lineage>
</organism>